<dbReference type="VEuPathDB" id="FungiDB:PSHT_11405"/>
<feature type="non-terminal residue" evidence="2">
    <location>
        <position position="1"/>
    </location>
</feature>
<comment type="caution">
    <text evidence="2">The sequence shown here is derived from an EMBL/GenBank/DDBJ whole genome shotgun (WGS) entry which is preliminary data.</text>
</comment>
<evidence type="ECO:0000313" key="2">
    <source>
        <dbReference type="EMBL" id="POW00696.1"/>
    </source>
</evidence>
<protein>
    <submittedName>
        <fullName evidence="2">Uncharacterized protein</fullName>
    </submittedName>
</protein>
<evidence type="ECO:0000313" key="3">
    <source>
        <dbReference type="Proteomes" id="UP000239156"/>
    </source>
</evidence>
<organism evidence="2 3">
    <name type="scientific">Puccinia striiformis</name>
    <dbReference type="NCBI Taxonomy" id="27350"/>
    <lineage>
        <taxon>Eukaryota</taxon>
        <taxon>Fungi</taxon>
        <taxon>Dikarya</taxon>
        <taxon>Basidiomycota</taxon>
        <taxon>Pucciniomycotina</taxon>
        <taxon>Pucciniomycetes</taxon>
        <taxon>Pucciniales</taxon>
        <taxon>Pucciniaceae</taxon>
        <taxon>Puccinia</taxon>
    </lineage>
</organism>
<dbReference type="Proteomes" id="UP000239156">
    <property type="component" value="Unassembled WGS sequence"/>
</dbReference>
<keyword evidence="3" id="KW-1185">Reference proteome</keyword>
<gene>
    <name evidence="2" type="ORF">PSTT_12955</name>
</gene>
<dbReference type="VEuPathDB" id="FungiDB:PSTT_12955"/>
<feature type="region of interest" description="Disordered" evidence="1">
    <location>
        <begin position="406"/>
        <end position="431"/>
    </location>
</feature>
<proteinExistence type="predicted"/>
<accession>A0A2S4UTT3</accession>
<dbReference type="AlphaFoldDB" id="A0A2S4UTT3"/>
<reference evidence="2" key="1">
    <citation type="submission" date="2017-12" db="EMBL/GenBank/DDBJ databases">
        <title>Gene loss provides genomic basis for host adaptation in cereal stripe rust fungi.</title>
        <authorList>
            <person name="Xia C."/>
        </authorList>
    </citation>
    <scope>NUCLEOTIDE SEQUENCE [LARGE SCALE GENOMIC DNA]</scope>
    <source>
        <strain evidence="2">93-210</strain>
    </source>
</reference>
<sequence length="795" mass="89799">TFSLVAHTYNEWWPKGDTDCDIITGKVDAPLKSFHSASGLRALLSEWMPLAQQESAAVLPNIPLVLMHWLIRESFIPNFAQTFFIISASADYGRFAPLLKRRLDICQPTSANRKLLAEILPNALSVKPSTIHSWYLLWGIRLREACQAYATLIEIMQRIVQLDFLRSEARTNLNSSLQSTLCYLQVICLAASNNKELLEINGQLIDFISREFTIYIIACPWWVRSMSPKPCSFVGSFDVSEAFNAVDRQISEVLDKEYHPIVDVTTSPTSLISPMLRASYELMTGPSTAETLPSRTREILQIIECPSTGQASQLVLKYWEDYRSDMDWGPVLWNSLIAAIKIYSQGELDEPLTKANSDNLHISNENWGQFREVVMQFYMLYKEGLMGCIRPEGYIHYPHPDDESLFSQSVHTSDSKMTSEEEEGEESEEISMEGPSLKSLFFHNPRSLCRNIRRLLVELMSCGLISIEVGLEEYTRPLADGHQLIVASHHDVPQLLVNLCGDHSSETLRASQSTQAEEAPRQVKEISELVKEALSMMTPSQSRSGGNLSFTHHGSSEISFKSKEVVEYALEDFVRAWRLYVERKLWFEQSDEGSANKNNFSKEILSVFESLRVSVCRDSTLLRRQIPAHAAVFLTDGQPYTPYYTRNPLACKHSLTTPLTHKMDLPASPEFSSSPREYMQIFFRILRGQVRACAATATTRPGHPPVAQAHITPLPVMCAPHHPTSHTITPSAYVHIIVGVHNHPPVATPSVYTTPTRATQSVYTTQSVHTTPAHYHPHDLAWSSHHTQTAREWPR</sequence>
<dbReference type="EMBL" id="PKSL01000173">
    <property type="protein sequence ID" value="POW00696.1"/>
    <property type="molecule type" value="Genomic_DNA"/>
</dbReference>
<dbReference type="VEuPathDB" id="FungiDB:PSHT_11404"/>
<name>A0A2S4UTT3_9BASI</name>
<feature type="compositionally biased region" description="Acidic residues" evidence="1">
    <location>
        <begin position="420"/>
        <end position="431"/>
    </location>
</feature>
<evidence type="ECO:0000256" key="1">
    <source>
        <dbReference type="SAM" id="MobiDB-lite"/>
    </source>
</evidence>